<feature type="chain" id="PRO_5040538157" description="Carboxypeptidase" evidence="6">
    <location>
        <begin position="20"/>
        <end position="683"/>
    </location>
</feature>
<dbReference type="GO" id="GO:0006508">
    <property type="term" value="P:proteolysis"/>
    <property type="evidence" value="ECO:0007669"/>
    <property type="project" value="UniProtKB-KW"/>
</dbReference>
<dbReference type="EC" id="3.4.16.-" evidence="6"/>
<dbReference type="GO" id="GO:0004185">
    <property type="term" value="F:serine-type carboxypeptidase activity"/>
    <property type="evidence" value="ECO:0007669"/>
    <property type="project" value="UniProtKB-UniRule"/>
</dbReference>
<dbReference type="PROSITE" id="PS00560">
    <property type="entry name" value="CARBOXYPEPT_SER_HIS"/>
    <property type="match status" value="1"/>
</dbReference>
<dbReference type="InterPro" id="IPR033124">
    <property type="entry name" value="Ser_caboxypep_his_AS"/>
</dbReference>
<evidence type="ECO:0000256" key="1">
    <source>
        <dbReference type="ARBA" id="ARBA00009431"/>
    </source>
</evidence>
<dbReference type="SUPFAM" id="SSF53474">
    <property type="entry name" value="alpha/beta-Hydrolases"/>
    <property type="match status" value="1"/>
</dbReference>
<keyword evidence="2 6" id="KW-0121">Carboxypeptidase</keyword>
<sequence length="683" mass="74182">MVLSLVFALLGGFNGLSIAQFVPPVSYSTVLKSPINPNITISYKSPEPGICTSAFESHGQKQYTGYVSLPPRTLEPYQQDYSVNTFFWFAEARKNPETAPLTIWLNGGPGSSSMIGLFREAGPCELVQKSDGSWETQARMWGWDRSSNIIFIDQPTQVGFSYDSLRNVTVNMTDTTVLDPPQAGPPQVPPYFYLNGTLSSGNLSSTQNTSFIAASASWHFLQGFLAAFPQYNPGTRPNSTAREPVGINLFAESYGGQYGPAFANYFEMQNAKRTTGEISRNSTLEIKLTSLGIVNGLVDELIQTPYWPMFAYNNTYGIKMIDQTTELNALSDYKAPGRCKELIEQCRNSSTSLDPQLEGDNISTNDICFKARRACLDLQDVFRESGRNVYDIRVKDPAFSSYGYLEYLNTAAVQSSIGAKVNFTESNYGIFDAFRMTGDEVRGTQLSSLASLLTLGVRVAFIYGDADYICNWYGGEAVSLAVGSQLPVYADAFPAAGYADIIVNSSYIGGQVRQYGNLSFSRIYDSGHMVPSHQPETAFTVFTRIIQGTDIGTGTHINLSTFSTKGDTTSAHTNKVPEQEEAVCWVRSMGATCTEDQYAQMRAGKGVVMNGVFYDKKSDYKPPSSEVSVGSQNGGKGSATSTVALTGVYTATGTPKATNGAAGRRVGAGWGVVVGCFVVGWVL</sequence>
<feature type="signal peptide" evidence="6">
    <location>
        <begin position="1"/>
        <end position="19"/>
    </location>
</feature>
<dbReference type="GO" id="GO:0000324">
    <property type="term" value="C:fungal-type vacuole"/>
    <property type="evidence" value="ECO:0007669"/>
    <property type="project" value="TreeGrafter"/>
</dbReference>
<evidence type="ECO:0000313" key="9">
    <source>
        <dbReference type="Proteomes" id="UP000799536"/>
    </source>
</evidence>
<gene>
    <name evidence="8" type="ORF">GQ43DRAFT_481688</name>
</gene>
<keyword evidence="4 6" id="KW-0378">Hydrolase</keyword>
<dbReference type="EMBL" id="ML994028">
    <property type="protein sequence ID" value="KAF2200320.1"/>
    <property type="molecule type" value="Genomic_DNA"/>
</dbReference>
<keyword evidence="5" id="KW-0325">Glycoprotein</keyword>
<keyword evidence="9" id="KW-1185">Reference proteome</keyword>
<evidence type="ECO:0000256" key="3">
    <source>
        <dbReference type="ARBA" id="ARBA00022670"/>
    </source>
</evidence>
<organism evidence="8 9">
    <name type="scientific">Delitschia confertaspora ATCC 74209</name>
    <dbReference type="NCBI Taxonomy" id="1513339"/>
    <lineage>
        <taxon>Eukaryota</taxon>
        <taxon>Fungi</taxon>
        <taxon>Dikarya</taxon>
        <taxon>Ascomycota</taxon>
        <taxon>Pezizomycotina</taxon>
        <taxon>Dothideomycetes</taxon>
        <taxon>Pleosporomycetidae</taxon>
        <taxon>Pleosporales</taxon>
        <taxon>Delitschiaceae</taxon>
        <taxon>Delitschia</taxon>
    </lineage>
</organism>
<dbReference type="PANTHER" id="PTHR11802">
    <property type="entry name" value="SERINE PROTEASE FAMILY S10 SERINE CARBOXYPEPTIDASE"/>
    <property type="match status" value="1"/>
</dbReference>
<accession>A0A9P4JJJ2</accession>
<keyword evidence="6" id="KW-0732">Signal</keyword>
<dbReference type="AlphaFoldDB" id="A0A9P4JJJ2"/>
<evidence type="ECO:0000256" key="2">
    <source>
        <dbReference type="ARBA" id="ARBA00022645"/>
    </source>
</evidence>
<dbReference type="InterPro" id="IPR029058">
    <property type="entry name" value="AB_hydrolase_fold"/>
</dbReference>
<proteinExistence type="inferred from homology"/>
<evidence type="ECO:0000256" key="4">
    <source>
        <dbReference type="ARBA" id="ARBA00022801"/>
    </source>
</evidence>
<dbReference type="InterPro" id="IPR018202">
    <property type="entry name" value="Ser_caboxypep_ser_AS"/>
</dbReference>
<dbReference type="OrthoDB" id="443318at2759"/>
<protein>
    <recommendedName>
        <fullName evidence="6">Carboxypeptidase</fullName>
        <ecNumber evidence="6">3.4.16.-</ecNumber>
    </recommendedName>
</protein>
<dbReference type="InterPro" id="IPR001563">
    <property type="entry name" value="Peptidase_S10"/>
</dbReference>
<dbReference type="PRINTS" id="PR00724">
    <property type="entry name" value="CRBOXYPTASEC"/>
</dbReference>
<dbReference type="Pfam" id="PF00450">
    <property type="entry name" value="Peptidase_S10"/>
    <property type="match status" value="1"/>
</dbReference>
<feature type="region of interest" description="Disordered" evidence="7">
    <location>
        <begin position="619"/>
        <end position="638"/>
    </location>
</feature>
<comment type="caution">
    <text evidence="8">The sequence shown here is derived from an EMBL/GenBank/DDBJ whole genome shotgun (WGS) entry which is preliminary data.</text>
</comment>
<keyword evidence="3 6" id="KW-0645">Protease</keyword>
<evidence type="ECO:0000256" key="7">
    <source>
        <dbReference type="SAM" id="MobiDB-lite"/>
    </source>
</evidence>
<dbReference type="Proteomes" id="UP000799536">
    <property type="component" value="Unassembled WGS sequence"/>
</dbReference>
<evidence type="ECO:0000256" key="6">
    <source>
        <dbReference type="RuleBase" id="RU361156"/>
    </source>
</evidence>
<comment type="similarity">
    <text evidence="1 6">Belongs to the peptidase S10 family.</text>
</comment>
<evidence type="ECO:0000256" key="5">
    <source>
        <dbReference type="ARBA" id="ARBA00023180"/>
    </source>
</evidence>
<name>A0A9P4JJJ2_9PLEO</name>
<reference evidence="8" key="1">
    <citation type="journal article" date="2020" name="Stud. Mycol.">
        <title>101 Dothideomycetes genomes: a test case for predicting lifestyles and emergence of pathogens.</title>
        <authorList>
            <person name="Haridas S."/>
            <person name="Albert R."/>
            <person name="Binder M."/>
            <person name="Bloem J."/>
            <person name="Labutti K."/>
            <person name="Salamov A."/>
            <person name="Andreopoulos B."/>
            <person name="Baker S."/>
            <person name="Barry K."/>
            <person name="Bills G."/>
            <person name="Bluhm B."/>
            <person name="Cannon C."/>
            <person name="Castanera R."/>
            <person name="Culley D."/>
            <person name="Daum C."/>
            <person name="Ezra D."/>
            <person name="Gonzalez J."/>
            <person name="Henrissat B."/>
            <person name="Kuo A."/>
            <person name="Liang C."/>
            <person name="Lipzen A."/>
            <person name="Lutzoni F."/>
            <person name="Magnuson J."/>
            <person name="Mondo S."/>
            <person name="Nolan M."/>
            <person name="Ohm R."/>
            <person name="Pangilinan J."/>
            <person name="Park H.-J."/>
            <person name="Ramirez L."/>
            <person name="Alfaro M."/>
            <person name="Sun H."/>
            <person name="Tritt A."/>
            <person name="Yoshinaga Y."/>
            <person name="Zwiers L.-H."/>
            <person name="Turgeon B."/>
            <person name="Goodwin S."/>
            <person name="Spatafora J."/>
            <person name="Crous P."/>
            <person name="Grigoriev I."/>
        </authorList>
    </citation>
    <scope>NUCLEOTIDE SEQUENCE</scope>
    <source>
        <strain evidence="8">ATCC 74209</strain>
    </source>
</reference>
<dbReference type="Gene3D" id="3.40.50.1820">
    <property type="entry name" value="alpha/beta hydrolase"/>
    <property type="match status" value="1"/>
</dbReference>
<evidence type="ECO:0000313" key="8">
    <source>
        <dbReference type="EMBL" id="KAF2200320.1"/>
    </source>
</evidence>
<dbReference type="PANTHER" id="PTHR11802:SF404">
    <property type="entry name" value="CARBOXYPEPTIDASE"/>
    <property type="match status" value="1"/>
</dbReference>
<dbReference type="PROSITE" id="PS00131">
    <property type="entry name" value="CARBOXYPEPT_SER_SER"/>
    <property type="match status" value="1"/>
</dbReference>